<reference evidence="4" key="1">
    <citation type="submission" date="2021-01" db="EMBL/GenBank/DDBJ databases">
        <authorList>
            <person name="Corre E."/>
            <person name="Pelletier E."/>
            <person name="Niang G."/>
            <person name="Scheremetjew M."/>
            <person name="Finn R."/>
            <person name="Kale V."/>
            <person name="Holt S."/>
            <person name="Cochrane G."/>
            <person name="Meng A."/>
            <person name="Brown T."/>
            <person name="Cohen L."/>
        </authorList>
    </citation>
    <scope>NUCLEOTIDE SEQUENCE</scope>
    <source>
        <strain evidence="4">CCMP2058</strain>
    </source>
</reference>
<dbReference type="PROSITE" id="PS51375">
    <property type="entry name" value="PPR"/>
    <property type="match status" value="1"/>
</dbReference>
<dbReference type="PANTHER" id="PTHR47447">
    <property type="entry name" value="OS03G0856100 PROTEIN"/>
    <property type="match status" value="1"/>
</dbReference>
<dbReference type="EMBL" id="HBEM01001396">
    <property type="protein sequence ID" value="CAD8430029.1"/>
    <property type="molecule type" value="Transcribed_RNA"/>
</dbReference>
<evidence type="ECO:0000256" key="2">
    <source>
        <dbReference type="PROSITE-ProRule" id="PRU00708"/>
    </source>
</evidence>
<protein>
    <recommendedName>
        <fullName evidence="5">Pentacotripeptide-repeat region of PRORP domain-containing protein</fullName>
    </recommendedName>
</protein>
<feature type="compositionally biased region" description="Basic and acidic residues" evidence="3">
    <location>
        <begin position="376"/>
        <end position="385"/>
    </location>
</feature>
<organism evidence="4">
    <name type="scientific">Amorphochlora amoebiformis</name>
    <dbReference type="NCBI Taxonomy" id="1561963"/>
    <lineage>
        <taxon>Eukaryota</taxon>
        <taxon>Sar</taxon>
        <taxon>Rhizaria</taxon>
        <taxon>Cercozoa</taxon>
        <taxon>Chlorarachniophyceae</taxon>
        <taxon>Amorphochlora</taxon>
    </lineage>
</organism>
<dbReference type="InterPro" id="IPR011990">
    <property type="entry name" value="TPR-like_helical_dom_sf"/>
</dbReference>
<evidence type="ECO:0008006" key="5">
    <source>
        <dbReference type="Google" id="ProtNLM"/>
    </source>
</evidence>
<evidence type="ECO:0000313" key="4">
    <source>
        <dbReference type="EMBL" id="CAD8430029.1"/>
    </source>
</evidence>
<dbReference type="Pfam" id="PF01535">
    <property type="entry name" value="PPR"/>
    <property type="match status" value="2"/>
</dbReference>
<feature type="repeat" description="PPR" evidence="2">
    <location>
        <begin position="248"/>
        <end position="282"/>
    </location>
</feature>
<feature type="compositionally biased region" description="Acidic residues" evidence="3">
    <location>
        <begin position="438"/>
        <end position="453"/>
    </location>
</feature>
<proteinExistence type="predicted"/>
<accession>A0A7S0GQ56</accession>
<keyword evidence="1" id="KW-0677">Repeat</keyword>
<dbReference type="Gene3D" id="1.25.40.10">
    <property type="entry name" value="Tetratricopeptide repeat domain"/>
    <property type="match status" value="2"/>
</dbReference>
<evidence type="ECO:0000256" key="1">
    <source>
        <dbReference type="ARBA" id="ARBA00022737"/>
    </source>
</evidence>
<dbReference type="AlphaFoldDB" id="A0A7S0GQ56"/>
<feature type="region of interest" description="Disordered" evidence="3">
    <location>
        <begin position="376"/>
        <end position="397"/>
    </location>
</feature>
<dbReference type="PANTHER" id="PTHR47447:SF24">
    <property type="entry name" value="PENTATRICOPEPTIDE REPEAT-CONTAINING PROTEIN"/>
    <property type="match status" value="1"/>
</dbReference>
<feature type="region of interest" description="Disordered" evidence="3">
    <location>
        <begin position="207"/>
        <end position="232"/>
    </location>
</feature>
<gene>
    <name evidence="4" type="ORF">LAMO00422_LOCUS1023</name>
</gene>
<sequence>MEESFVRKTVVTYNSLISASRDNFDKSMRYFYEMEAAGVRANHVTVQAVLATCSRHSEWEQALHHVVDAKKQKIGLTIQSLNHVIAAICRGGLHKRALTLLHATTLDDYYKGGGWGLRRNEITYGLQMHALTKSREWFAARELFNRITMATLQESAGKNQNLSRENLIFRNKLRQSTLLHNELLETYKTSRDWEGALNAFQWMASRHKQNRRKSGTSVGQGEGSARRHVPGKGGGYSLLEKWPGVRVSDTTYSIMVTVLRKAGEIDRALEIIRKLREMGINEGTIARNAESALYMRSIRWQESLACLYHLLHSPLPSVTPTHHSFFTAIKACNKANLWARSLSLFDTMEKVGVEDNIATVDLFLKTANAMSRAASREAKTTDHNSIHTSMNSSLSSKFGKLDKCDTDKMSEKNFGLKTAGSSFDFETEMAGNGIDLKQDDDIDDDSDDNELEEGLLGYM</sequence>
<evidence type="ECO:0000256" key="3">
    <source>
        <dbReference type="SAM" id="MobiDB-lite"/>
    </source>
</evidence>
<dbReference type="InterPro" id="IPR002885">
    <property type="entry name" value="PPR_rpt"/>
</dbReference>
<dbReference type="NCBIfam" id="TIGR00756">
    <property type="entry name" value="PPR"/>
    <property type="match status" value="1"/>
</dbReference>
<feature type="compositionally biased region" description="Polar residues" evidence="3">
    <location>
        <begin position="386"/>
        <end position="396"/>
    </location>
</feature>
<feature type="region of interest" description="Disordered" evidence="3">
    <location>
        <begin position="434"/>
        <end position="459"/>
    </location>
</feature>
<name>A0A7S0GQ56_9EUKA</name>